<dbReference type="InterPro" id="IPR013249">
    <property type="entry name" value="RNA_pol_sigma70_r4_t2"/>
</dbReference>
<dbReference type="GO" id="GO:0003677">
    <property type="term" value="F:DNA binding"/>
    <property type="evidence" value="ECO:0007669"/>
    <property type="project" value="UniProtKB-KW"/>
</dbReference>
<evidence type="ECO:0000256" key="4">
    <source>
        <dbReference type="ARBA" id="ARBA00023125"/>
    </source>
</evidence>
<keyword evidence="5" id="KW-0804">Transcription</keyword>
<dbReference type="SUPFAM" id="SSF88659">
    <property type="entry name" value="Sigma3 and sigma4 domains of RNA polymerase sigma factors"/>
    <property type="match status" value="1"/>
</dbReference>
<dbReference type="InterPro" id="IPR013324">
    <property type="entry name" value="RNA_pol_sigma_r3/r4-like"/>
</dbReference>
<dbReference type="Pfam" id="PF04542">
    <property type="entry name" value="Sigma70_r2"/>
    <property type="match status" value="1"/>
</dbReference>
<gene>
    <name evidence="9" type="ORF">DI555_00735</name>
</gene>
<evidence type="ECO:0000256" key="3">
    <source>
        <dbReference type="ARBA" id="ARBA00023082"/>
    </source>
</evidence>
<dbReference type="PANTHER" id="PTHR43133:SF8">
    <property type="entry name" value="RNA POLYMERASE SIGMA FACTOR HI_1459-RELATED"/>
    <property type="match status" value="1"/>
</dbReference>
<protein>
    <submittedName>
        <fullName evidence="9">RNA polymerase sigma factor</fullName>
    </submittedName>
</protein>
<dbReference type="InterPro" id="IPR014284">
    <property type="entry name" value="RNA_pol_sigma-70_dom"/>
</dbReference>
<dbReference type="Proteomes" id="UP000249082">
    <property type="component" value="Unassembled WGS sequence"/>
</dbReference>
<dbReference type="Gene3D" id="1.10.10.10">
    <property type="entry name" value="Winged helix-like DNA-binding domain superfamily/Winged helix DNA-binding domain"/>
    <property type="match status" value="1"/>
</dbReference>
<comment type="similarity">
    <text evidence="1">Belongs to the sigma-70 factor family. ECF subfamily.</text>
</comment>
<evidence type="ECO:0000313" key="9">
    <source>
        <dbReference type="EMBL" id="PZQ57492.1"/>
    </source>
</evidence>
<accession>A0A2W5NV67</accession>
<feature type="region of interest" description="Disordered" evidence="6">
    <location>
        <begin position="183"/>
        <end position="207"/>
    </location>
</feature>
<feature type="domain" description="RNA polymerase sigma factor 70 region 4 type 2" evidence="8">
    <location>
        <begin position="126"/>
        <end position="177"/>
    </location>
</feature>
<keyword evidence="3" id="KW-0731">Sigma factor</keyword>
<dbReference type="GO" id="GO:0006352">
    <property type="term" value="P:DNA-templated transcription initiation"/>
    <property type="evidence" value="ECO:0007669"/>
    <property type="project" value="InterPro"/>
</dbReference>
<name>A0A2W5NV67_9SPHN</name>
<dbReference type="Gene3D" id="1.10.1740.10">
    <property type="match status" value="1"/>
</dbReference>
<dbReference type="SUPFAM" id="SSF88946">
    <property type="entry name" value="Sigma2 domain of RNA polymerase sigma factors"/>
    <property type="match status" value="1"/>
</dbReference>
<evidence type="ECO:0000259" key="8">
    <source>
        <dbReference type="Pfam" id="PF08281"/>
    </source>
</evidence>
<reference evidence="9 10" key="1">
    <citation type="submission" date="2017-08" db="EMBL/GenBank/DDBJ databases">
        <title>Infants hospitalized years apart are colonized by the same room-sourced microbial strains.</title>
        <authorList>
            <person name="Brooks B."/>
            <person name="Olm M.R."/>
            <person name="Firek B.A."/>
            <person name="Baker R."/>
            <person name="Thomas B.C."/>
            <person name="Morowitz M.J."/>
            <person name="Banfield J.F."/>
        </authorList>
    </citation>
    <scope>NUCLEOTIDE SEQUENCE [LARGE SCALE GENOMIC DNA]</scope>
    <source>
        <strain evidence="9">S2_005_002_R2_33</strain>
    </source>
</reference>
<dbReference type="InterPro" id="IPR039425">
    <property type="entry name" value="RNA_pol_sigma-70-like"/>
</dbReference>
<dbReference type="PANTHER" id="PTHR43133">
    <property type="entry name" value="RNA POLYMERASE ECF-TYPE SIGMA FACTO"/>
    <property type="match status" value="1"/>
</dbReference>
<dbReference type="InterPro" id="IPR013325">
    <property type="entry name" value="RNA_pol_sigma_r2"/>
</dbReference>
<evidence type="ECO:0000256" key="2">
    <source>
        <dbReference type="ARBA" id="ARBA00023015"/>
    </source>
</evidence>
<dbReference type="InterPro" id="IPR007627">
    <property type="entry name" value="RNA_pol_sigma70_r2"/>
</dbReference>
<comment type="caution">
    <text evidence="9">The sequence shown here is derived from an EMBL/GenBank/DDBJ whole genome shotgun (WGS) entry which is preliminary data.</text>
</comment>
<evidence type="ECO:0000256" key="5">
    <source>
        <dbReference type="ARBA" id="ARBA00023163"/>
    </source>
</evidence>
<dbReference type="InterPro" id="IPR036388">
    <property type="entry name" value="WH-like_DNA-bd_sf"/>
</dbReference>
<evidence type="ECO:0000256" key="6">
    <source>
        <dbReference type="SAM" id="MobiDB-lite"/>
    </source>
</evidence>
<dbReference type="GO" id="GO:0016987">
    <property type="term" value="F:sigma factor activity"/>
    <property type="evidence" value="ECO:0007669"/>
    <property type="project" value="UniProtKB-KW"/>
</dbReference>
<keyword evidence="4" id="KW-0238">DNA-binding</keyword>
<feature type="domain" description="RNA polymerase sigma-70 region 2" evidence="7">
    <location>
        <begin position="32"/>
        <end position="93"/>
    </location>
</feature>
<sequence>MRARSHFRSECFVTAPHVRPIDRWFIDEVLPHERAYLDYARRTVRNDEEAGDIVQEVYARLFTLDGWSAILNPPGYVMRMIHNQAIERIRQARVVTMQPMPAPSHLEIADDTPDSFRIVAARVQMERVQTAISNLPDRCRIALVRRRLAEETPRQIASDLGISVSTFEKRLARAVELLTHALTPHERGGEEASDMPAETGMREKVLL</sequence>
<dbReference type="EMBL" id="QFPX01000001">
    <property type="protein sequence ID" value="PZQ57492.1"/>
    <property type="molecule type" value="Genomic_DNA"/>
</dbReference>
<evidence type="ECO:0000256" key="1">
    <source>
        <dbReference type="ARBA" id="ARBA00010641"/>
    </source>
</evidence>
<evidence type="ECO:0000259" key="7">
    <source>
        <dbReference type="Pfam" id="PF04542"/>
    </source>
</evidence>
<dbReference type="NCBIfam" id="TIGR02937">
    <property type="entry name" value="sigma70-ECF"/>
    <property type="match status" value="1"/>
</dbReference>
<dbReference type="Pfam" id="PF08281">
    <property type="entry name" value="Sigma70_r4_2"/>
    <property type="match status" value="1"/>
</dbReference>
<proteinExistence type="inferred from homology"/>
<organism evidence="9 10">
    <name type="scientific">Novosphingobium pentaromativorans</name>
    <dbReference type="NCBI Taxonomy" id="205844"/>
    <lineage>
        <taxon>Bacteria</taxon>
        <taxon>Pseudomonadati</taxon>
        <taxon>Pseudomonadota</taxon>
        <taxon>Alphaproteobacteria</taxon>
        <taxon>Sphingomonadales</taxon>
        <taxon>Sphingomonadaceae</taxon>
        <taxon>Novosphingobium</taxon>
    </lineage>
</organism>
<keyword evidence="2" id="KW-0805">Transcription regulation</keyword>
<dbReference type="AlphaFoldDB" id="A0A2W5NV67"/>
<evidence type="ECO:0000313" key="10">
    <source>
        <dbReference type="Proteomes" id="UP000249082"/>
    </source>
</evidence>